<evidence type="ECO:0000259" key="1">
    <source>
        <dbReference type="Pfam" id="PF00561"/>
    </source>
</evidence>
<keyword evidence="3" id="KW-1185">Reference proteome</keyword>
<reference evidence="2 3" key="1">
    <citation type="journal article" date="2015" name="Int. J. Syst. Evol. Microbiol.">
        <title>Revisiting Corynebacterium glyciniphilum (ex Kubota et al., 1972) sp. nov., nom. rev., isolated from putrefied banana.</title>
        <authorList>
            <person name="Al-Dilaimi A."/>
            <person name="Bednarz H."/>
            <person name="Lomker A."/>
            <person name="Niehaus K."/>
            <person name="Kalinowski J."/>
            <person name="Ruckert C."/>
        </authorList>
    </citation>
    <scope>NUCLEOTIDE SEQUENCE [LARGE SCALE GENOMIC DNA]</scope>
    <source>
        <strain evidence="2">AJ 3170</strain>
    </source>
</reference>
<dbReference type="EMBL" id="CP006842">
    <property type="protein sequence ID" value="AHW62461.1"/>
    <property type="molecule type" value="Genomic_DNA"/>
</dbReference>
<dbReference type="STRING" id="1404245.CGLY_00030"/>
<proteinExistence type="predicted"/>
<dbReference type="Proteomes" id="UP000023703">
    <property type="component" value="Chromosome"/>
</dbReference>
<name>X5E714_9CORY</name>
<dbReference type="HOGENOM" id="CLU_058232_1_0_11"/>
<dbReference type="GO" id="GO:0003824">
    <property type="term" value="F:catalytic activity"/>
    <property type="evidence" value="ECO:0007669"/>
    <property type="project" value="UniProtKB-ARBA"/>
</dbReference>
<dbReference type="AlphaFoldDB" id="X5E714"/>
<dbReference type="KEGG" id="cgy:CGLY_00030"/>
<protein>
    <recommendedName>
        <fullName evidence="1">AB hydrolase-1 domain-containing protein</fullName>
    </recommendedName>
</protein>
<dbReference type="SUPFAM" id="SSF53474">
    <property type="entry name" value="alpha/beta-Hydrolases"/>
    <property type="match status" value="1"/>
</dbReference>
<dbReference type="Gene3D" id="3.40.50.1820">
    <property type="entry name" value="alpha/beta hydrolase"/>
    <property type="match status" value="1"/>
</dbReference>
<evidence type="ECO:0000313" key="3">
    <source>
        <dbReference type="Proteomes" id="UP000023703"/>
    </source>
</evidence>
<dbReference type="InterPro" id="IPR050266">
    <property type="entry name" value="AB_hydrolase_sf"/>
</dbReference>
<feature type="domain" description="AB hydrolase-1" evidence="1">
    <location>
        <begin position="18"/>
        <end position="123"/>
    </location>
</feature>
<dbReference type="PIRSF" id="PIRSF037442">
    <property type="entry name" value="UCP037442_abhydr"/>
    <property type="match status" value="1"/>
</dbReference>
<dbReference type="InterPro" id="IPR017208">
    <property type="entry name" value="UCP037442_abhydr"/>
</dbReference>
<dbReference type="InterPro" id="IPR000073">
    <property type="entry name" value="AB_hydrolase_1"/>
</dbReference>
<dbReference type="PANTHER" id="PTHR43798">
    <property type="entry name" value="MONOACYLGLYCEROL LIPASE"/>
    <property type="match status" value="1"/>
</dbReference>
<evidence type="ECO:0000313" key="2">
    <source>
        <dbReference type="EMBL" id="AHW62461.1"/>
    </source>
</evidence>
<dbReference type="OrthoDB" id="4536625at2"/>
<organism evidence="2 3">
    <name type="scientific">Corynebacterium glyciniphilum AJ 3170</name>
    <dbReference type="NCBI Taxonomy" id="1404245"/>
    <lineage>
        <taxon>Bacteria</taxon>
        <taxon>Bacillati</taxon>
        <taxon>Actinomycetota</taxon>
        <taxon>Actinomycetes</taxon>
        <taxon>Mycobacteriales</taxon>
        <taxon>Corynebacteriaceae</taxon>
        <taxon>Corynebacterium</taxon>
    </lineage>
</organism>
<accession>X5E714</accession>
<dbReference type="PANTHER" id="PTHR43798:SF33">
    <property type="entry name" value="HYDROLASE, PUTATIVE (AFU_ORTHOLOGUE AFUA_2G14860)-RELATED"/>
    <property type="match status" value="1"/>
</dbReference>
<dbReference type="Pfam" id="PF00561">
    <property type="entry name" value="Abhydrolase_1"/>
    <property type="match status" value="1"/>
</dbReference>
<dbReference type="InterPro" id="IPR029058">
    <property type="entry name" value="AB_hydrolase_fold"/>
</dbReference>
<dbReference type="GO" id="GO:0016020">
    <property type="term" value="C:membrane"/>
    <property type="evidence" value="ECO:0007669"/>
    <property type="project" value="TreeGrafter"/>
</dbReference>
<gene>
    <name evidence="2" type="ORF">CGLY_00030</name>
</gene>
<sequence>MPDGSTSPVLLFPGATRPLVMMWPGLGMGAHYYRPIAEALSERGFPVAVGELRGQGRSTAVARRNQQWGYHHLASQDYPRSIRGAKKALGLASDHPTVFLTHSMGGQIGALFLARPEARELNVIGMMGVGSGSPYFRTFSNPERSRLRYGGYLMQGVSKILGHWPDGALDVTNYGRQSDVHLSEWARFGRSNTLTKLRDADQDYMASMRSIGVPVLLTRFSNDSYCTVESCEALARLVPAQVEELPGTLGHNRWAREPQDVTDRLDAFVAAL</sequence>
<dbReference type="eggNOG" id="COG4757">
    <property type="taxonomic scope" value="Bacteria"/>
</dbReference>